<proteinExistence type="predicted"/>
<protein>
    <submittedName>
        <fullName evidence="2">WG repeat-containing protein</fullName>
    </submittedName>
</protein>
<dbReference type="EMBL" id="SSMC01000002">
    <property type="protein sequence ID" value="THD67579.1"/>
    <property type="molecule type" value="Genomic_DNA"/>
</dbReference>
<keyword evidence="3" id="KW-1185">Reference proteome</keyword>
<dbReference type="Pfam" id="PF14903">
    <property type="entry name" value="WG_beta_rep"/>
    <property type="match status" value="1"/>
</dbReference>
<comment type="caution">
    <text evidence="2">The sequence shown here is derived from an EMBL/GenBank/DDBJ whole genome shotgun (WGS) entry which is preliminary data.</text>
</comment>
<dbReference type="OrthoDB" id="5464673at2"/>
<reference evidence="2 3" key="1">
    <citation type="submission" date="2019-04" db="EMBL/GenBank/DDBJ databases">
        <title>Draft genome sequence of Robertkochia marina CC-AMO-30D.</title>
        <authorList>
            <person name="Hameed A."/>
            <person name="Lin S.-Y."/>
            <person name="Shahina M."/>
            <person name="Lai W.-A."/>
            <person name="Young C.-C."/>
        </authorList>
    </citation>
    <scope>NUCLEOTIDE SEQUENCE [LARGE SCALE GENOMIC DNA]</scope>
    <source>
        <strain evidence="2 3">CC-AMO-30D</strain>
    </source>
</reference>
<sequence length="195" mass="21785">MKKLLLFLLSGVFTLILSAQEHSGLAAVGELSDGLISVEKDGKWAFIDQEGALVIDYRDDLVTGEKAPEFKEGRCLIQQTKEGIPYYGYIDTSGEIVIEPIYLNATAFKDGYAIVLKMEEQVRGTNQYLNKEIIDRNFDEVLINTQGDELKYLTAHKGVLLDAKKYKQPEMVSKIVSSGLVAFKDESGKWKVAKL</sequence>
<dbReference type="PANTHER" id="PTHR37841">
    <property type="entry name" value="GLR2918 PROTEIN"/>
    <property type="match status" value="1"/>
</dbReference>
<dbReference type="AlphaFoldDB" id="A0A4S3M1Y3"/>
<dbReference type="RefSeq" id="WP_136335784.1">
    <property type="nucleotide sequence ID" value="NZ_QXMP01000005.1"/>
</dbReference>
<keyword evidence="1" id="KW-0732">Signal</keyword>
<feature type="signal peptide" evidence="1">
    <location>
        <begin position="1"/>
        <end position="19"/>
    </location>
</feature>
<evidence type="ECO:0000313" key="3">
    <source>
        <dbReference type="Proteomes" id="UP000305939"/>
    </source>
</evidence>
<dbReference type="InterPro" id="IPR032774">
    <property type="entry name" value="WG_beta_rep"/>
</dbReference>
<evidence type="ECO:0000256" key="1">
    <source>
        <dbReference type="SAM" id="SignalP"/>
    </source>
</evidence>
<gene>
    <name evidence="2" type="ORF">E7Z59_07920</name>
</gene>
<feature type="chain" id="PRO_5020353462" evidence="1">
    <location>
        <begin position="20"/>
        <end position="195"/>
    </location>
</feature>
<dbReference type="Proteomes" id="UP000305939">
    <property type="component" value="Unassembled WGS sequence"/>
</dbReference>
<name>A0A4S3M1Y3_9FLAO</name>
<organism evidence="2 3">
    <name type="scientific">Robertkochia marina</name>
    <dbReference type="NCBI Taxonomy" id="1227945"/>
    <lineage>
        <taxon>Bacteria</taxon>
        <taxon>Pseudomonadati</taxon>
        <taxon>Bacteroidota</taxon>
        <taxon>Flavobacteriia</taxon>
        <taxon>Flavobacteriales</taxon>
        <taxon>Flavobacteriaceae</taxon>
        <taxon>Robertkochia</taxon>
    </lineage>
</organism>
<dbReference type="PANTHER" id="PTHR37841:SF1">
    <property type="entry name" value="DUF3298 DOMAIN-CONTAINING PROTEIN"/>
    <property type="match status" value="1"/>
</dbReference>
<evidence type="ECO:0000313" key="2">
    <source>
        <dbReference type="EMBL" id="THD67579.1"/>
    </source>
</evidence>
<accession>A0A4S3M1Y3</accession>